<sequence length="752" mass="87126">MVQNLKDYIITTRKKSGSSNKLCYCKACYNKYGENDPELKAIVDKTDRILSHFRNCSNFDEAYNQEEKKIIFSLASKKKINLGTIRFFLLVNNSSNNNNQPAKIQRNTSFSSQASSSSAQASLFSAQASSSSTQALSLLNYGPLDNFIIRPFSSIDRKKFNLLILRVTISCGFALSWVNNPEVIELFKFLNPLIKLPDRKILSDKILHEAVTDLNNTMIEKLESDRIGITLSFDGWINVHEQELMGTIIMSSDGQPYVWKAMDISGERHKTDDVIAKTEEMITDIRELNLTILAIVTDSAPAYNAARLRLRNQHCELVFLPCYAHQVNLCVGEIFKVLSEFKTTSSYALKIAAYFKNANNKYFIGQLRTIQKEIYGKYIQPMIPGDTRWNSYLTCCSSIRATKNALRSLATKFEPSQPNTRRRPNDPLTISQDIYSIIMNENFWENLIKLEQLLIPYCQILNILQTDKARLYEVLHGFAYLTQFWKKYVDSDMANRILMQKWLVYYYKAWTGCDPQSILVEFDNFSQGKNYPFDNETICQFENNIHKYWCWIKDAYPEIGTVASRIFGICVNTTSVERLWSNMGFYHTKNRIKLKYTRVLDMAKLRADITYNRRFYKESIISNIINSTLETQTQDNNLETETQEVNSETETQDINQEIDMQDINSETESLIEENEEVSNNSEDDENNNIDIEDISQKFNDHLSEWMRILETETENSEFLENEIENIDHPAVNIQAKWNLDIIFKDNLSCPFD</sequence>
<dbReference type="Proteomes" id="UP000266861">
    <property type="component" value="Unassembled WGS sequence"/>
</dbReference>
<dbReference type="OrthoDB" id="2423954at2759"/>
<keyword evidence="4" id="KW-0862">Zinc</keyword>
<dbReference type="InterPro" id="IPR012337">
    <property type="entry name" value="RNaseH-like_sf"/>
</dbReference>
<dbReference type="AlphaFoldDB" id="A0A397G429"/>
<accession>A0A397G429</accession>
<dbReference type="GO" id="GO:0008270">
    <property type="term" value="F:zinc ion binding"/>
    <property type="evidence" value="ECO:0007669"/>
    <property type="project" value="UniProtKB-KW"/>
</dbReference>
<evidence type="ECO:0000256" key="5">
    <source>
        <dbReference type="ARBA" id="ARBA00023242"/>
    </source>
</evidence>
<gene>
    <name evidence="8" type="ORF">Glove_650g4</name>
</gene>
<keyword evidence="9" id="KW-1185">Reference proteome</keyword>
<keyword evidence="2" id="KW-0479">Metal-binding</keyword>
<evidence type="ECO:0000256" key="1">
    <source>
        <dbReference type="ARBA" id="ARBA00004123"/>
    </source>
</evidence>
<dbReference type="GO" id="GO:0005634">
    <property type="term" value="C:nucleus"/>
    <property type="evidence" value="ECO:0007669"/>
    <property type="project" value="UniProtKB-SubCell"/>
</dbReference>
<evidence type="ECO:0000256" key="6">
    <source>
        <dbReference type="SAM" id="Coils"/>
    </source>
</evidence>
<dbReference type="PANTHER" id="PTHR46481">
    <property type="entry name" value="ZINC FINGER BED DOMAIN-CONTAINING PROTEIN 4"/>
    <property type="match status" value="1"/>
</dbReference>
<organism evidence="8 9">
    <name type="scientific">Diversispora epigaea</name>
    <dbReference type="NCBI Taxonomy" id="1348612"/>
    <lineage>
        <taxon>Eukaryota</taxon>
        <taxon>Fungi</taxon>
        <taxon>Fungi incertae sedis</taxon>
        <taxon>Mucoromycota</taxon>
        <taxon>Glomeromycotina</taxon>
        <taxon>Glomeromycetes</taxon>
        <taxon>Diversisporales</taxon>
        <taxon>Diversisporaceae</taxon>
        <taxon>Diversispora</taxon>
    </lineage>
</organism>
<evidence type="ECO:0000256" key="3">
    <source>
        <dbReference type="ARBA" id="ARBA00022771"/>
    </source>
</evidence>
<evidence type="ECO:0000313" key="9">
    <source>
        <dbReference type="Proteomes" id="UP000266861"/>
    </source>
</evidence>
<evidence type="ECO:0000256" key="4">
    <source>
        <dbReference type="ARBA" id="ARBA00022833"/>
    </source>
</evidence>
<feature type="domain" description="DUF659" evidence="7">
    <location>
        <begin position="197"/>
        <end position="337"/>
    </location>
</feature>
<keyword evidence="6" id="KW-0175">Coiled coil</keyword>
<dbReference type="PANTHER" id="PTHR46481:SF10">
    <property type="entry name" value="ZINC FINGER BED DOMAIN-CONTAINING PROTEIN 39"/>
    <property type="match status" value="1"/>
</dbReference>
<dbReference type="InterPro" id="IPR052035">
    <property type="entry name" value="ZnF_BED_domain_contain"/>
</dbReference>
<comment type="caution">
    <text evidence="8">The sequence shown here is derived from an EMBL/GenBank/DDBJ whole genome shotgun (WGS) entry which is preliminary data.</text>
</comment>
<dbReference type="STRING" id="1348612.A0A397G429"/>
<dbReference type="SUPFAM" id="SSF53098">
    <property type="entry name" value="Ribonuclease H-like"/>
    <property type="match status" value="1"/>
</dbReference>
<keyword evidence="3" id="KW-0863">Zinc-finger</keyword>
<evidence type="ECO:0000256" key="2">
    <source>
        <dbReference type="ARBA" id="ARBA00022723"/>
    </source>
</evidence>
<keyword evidence="5" id="KW-0539">Nucleus</keyword>
<comment type="subcellular location">
    <subcellularLocation>
        <location evidence="1">Nucleus</location>
    </subcellularLocation>
</comment>
<dbReference type="InterPro" id="IPR007021">
    <property type="entry name" value="DUF659"/>
</dbReference>
<evidence type="ECO:0000259" key="7">
    <source>
        <dbReference type="Pfam" id="PF04937"/>
    </source>
</evidence>
<proteinExistence type="predicted"/>
<evidence type="ECO:0000313" key="8">
    <source>
        <dbReference type="EMBL" id="RHZ45782.1"/>
    </source>
</evidence>
<dbReference type="EMBL" id="PQFF01000538">
    <property type="protein sequence ID" value="RHZ45782.1"/>
    <property type="molecule type" value="Genomic_DNA"/>
</dbReference>
<dbReference type="Pfam" id="PF04937">
    <property type="entry name" value="DUF659"/>
    <property type="match status" value="1"/>
</dbReference>
<protein>
    <recommendedName>
        <fullName evidence="7">DUF659 domain-containing protein</fullName>
    </recommendedName>
</protein>
<name>A0A397G429_9GLOM</name>
<feature type="coiled-coil region" evidence="6">
    <location>
        <begin position="660"/>
        <end position="722"/>
    </location>
</feature>
<reference evidence="8 9" key="1">
    <citation type="submission" date="2018-08" db="EMBL/GenBank/DDBJ databases">
        <title>Genome and evolution of the arbuscular mycorrhizal fungus Diversispora epigaea (formerly Glomus versiforme) and its bacterial endosymbionts.</title>
        <authorList>
            <person name="Sun X."/>
            <person name="Fei Z."/>
            <person name="Harrison M."/>
        </authorList>
    </citation>
    <scope>NUCLEOTIDE SEQUENCE [LARGE SCALE GENOMIC DNA]</scope>
    <source>
        <strain evidence="8 9">IT104</strain>
    </source>
</reference>